<reference evidence="2" key="2">
    <citation type="submission" date="2020-11" db="EMBL/GenBank/DDBJ databases">
        <authorList>
            <person name="McCartney M.A."/>
            <person name="Auch B."/>
            <person name="Kono T."/>
            <person name="Mallez S."/>
            <person name="Becker A."/>
            <person name="Gohl D.M."/>
            <person name="Silverstein K.A.T."/>
            <person name="Koren S."/>
            <person name="Bechman K.B."/>
            <person name="Herman A."/>
            <person name="Abrahante J.E."/>
            <person name="Garbe J."/>
        </authorList>
    </citation>
    <scope>NUCLEOTIDE SEQUENCE</scope>
    <source>
        <strain evidence="2">Duluth1</strain>
        <tissue evidence="2">Whole animal</tissue>
    </source>
</reference>
<evidence type="ECO:0000313" key="3">
    <source>
        <dbReference type="Proteomes" id="UP000828390"/>
    </source>
</evidence>
<feature type="region of interest" description="Disordered" evidence="1">
    <location>
        <begin position="264"/>
        <end position="296"/>
    </location>
</feature>
<name>A0A9D3YC43_DREPO</name>
<evidence type="ECO:0000313" key="2">
    <source>
        <dbReference type="EMBL" id="KAH3697580.1"/>
    </source>
</evidence>
<accession>A0A9D3YC43</accession>
<evidence type="ECO:0000256" key="1">
    <source>
        <dbReference type="SAM" id="MobiDB-lite"/>
    </source>
</evidence>
<sequence length="349" mass="39510">MYSIIVSGDKVRKYFNPSTISPKIVKLNDRNQEMRNRQNVLCTEYVTSKHLDKVSKDGNKYRMLQFPVTNWATPIQVYQELSRSDADHVNNMKRFLNFNTCTLFMHDGTTDDACRINGFHLHILLQNDSSDTIKTKICKVANVKTAKIVKHKEVYMHMLTAPRVFMGVNNIEFKNRLLGVYLRDSELPLLKNQLTDIEMAAQVTLNQDDELQSEEESSDSEEGAASAFYGLLGMTHGKRKRKPAPTSPEAPVLSMYYMDPADFRSKARDPPSETASLNDIIRGGSEISRQKPSKSSLNIDTAKTLMTKYNRLTSDELFVAICRGGDEDDIFKTAESTPLCWQSLPLCSG</sequence>
<dbReference type="Proteomes" id="UP000828390">
    <property type="component" value="Unassembled WGS sequence"/>
</dbReference>
<dbReference type="AlphaFoldDB" id="A0A9D3YC43"/>
<protein>
    <submittedName>
        <fullName evidence="2">Uncharacterized protein</fullName>
    </submittedName>
</protein>
<keyword evidence="3" id="KW-1185">Reference proteome</keyword>
<comment type="caution">
    <text evidence="2">The sequence shown here is derived from an EMBL/GenBank/DDBJ whole genome shotgun (WGS) entry which is preliminary data.</text>
</comment>
<gene>
    <name evidence="2" type="ORF">DPMN_085083</name>
</gene>
<dbReference type="EMBL" id="JAIWYP010000016">
    <property type="protein sequence ID" value="KAH3697580.1"/>
    <property type="molecule type" value="Genomic_DNA"/>
</dbReference>
<organism evidence="2 3">
    <name type="scientific">Dreissena polymorpha</name>
    <name type="common">Zebra mussel</name>
    <name type="synonym">Mytilus polymorpha</name>
    <dbReference type="NCBI Taxonomy" id="45954"/>
    <lineage>
        <taxon>Eukaryota</taxon>
        <taxon>Metazoa</taxon>
        <taxon>Spiralia</taxon>
        <taxon>Lophotrochozoa</taxon>
        <taxon>Mollusca</taxon>
        <taxon>Bivalvia</taxon>
        <taxon>Autobranchia</taxon>
        <taxon>Heteroconchia</taxon>
        <taxon>Euheterodonta</taxon>
        <taxon>Imparidentia</taxon>
        <taxon>Neoheterodontei</taxon>
        <taxon>Myida</taxon>
        <taxon>Dreissenoidea</taxon>
        <taxon>Dreissenidae</taxon>
        <taxon>Dreissena</taxon>
    </lineage>
</organism>
<reference evidence="2" key="1">
    <citation type="journal article" date="2019" name="bioRxiv">
        <title>The Genome of the Zebra Mussel, Dreissena polymorpha: A Resource for Invasive Species Research.</title>
        <authorList>
            <person name="McCartney M.A."/>
            <person name="Auch B."/>
            <person name="Kono T."/>
            <person name="Mallez S."/>
            <person name="Zhang Y."/>
            <person name="Obille A."/>
            <person name="Becker A."/>
            <person name="Abrahante J.E."/>
            <person name="Garbe J."/>
            <person name="Badalamenti J.P."/>
            <person name="Herman A."/>
            <person name="Mangelson H."/>
            <person name="Liachko I."/>
            <person name="Sullivan S."/>
            <person name="Sone E.D."/>
            <person name="Koren S."/>
            <person name="Silverstein K.A.T."/>
            <person name="Beckman K.B."/>
            <person name="Gohl D.M."/>
        </authorList>
    </citation>
    <scope>NUCLEOTIDE SEQUENCE</scope>
    <source>
        <strain evidence="2">Duluth1</strain>
        <tissue evidence="2">Whole animal</tissue>
    </source>
</reference>
<proteinExistence type="predicted"/>